<dbReference type="AlphaFoldDB" id="A0AAE0LYR9"/>
<keyword evidence="4" id="KW-1185">Reference proteome</keyword>
<reference evidence="3" key="2">
    <citation type="submission" date="2023-06" db="EMBL/GenBank/DDBJ databases">
        <authorList>
            <consortium name="Lawrence Berkeley National Laboratory"/>
            <person name="Haridas S."/>
            <person name="Hensen N."/>
            <person name="Bonometti L."/>
            <person name="Westerberg I."/>
            <person name="Brannstrom I.O."/>
            <person name="Guillou S."/>
            <person name="Cros-Aarteil S."/>
            <person name="Calhoun S."/>
            <person name="Kuo A."/>
            <person name="Mondo S."/>
            <person name="Pangilinan J."/>
            <person name="Riley R."/>
            <person name="Labutti K."/>
            <person name="Andreopoulos B."/>
            <person name="Lipzen A."/>
            <person name="Chen C."/>
            <person name="Yanf M."/>
            <person name="Daum C."/>
            <person name="Ng V."/>
            <person name="Clum A."/>
            <person name="Steindorff A."/>
            <person name="Ohm R."/>
            <person name="Martin F."/>
            <person name="Silar P."/>
            <person name="Natvig D."/>
            <person name="Lalanne C."/>
            <person name="Gautier V."/>
            <person name="Ament-Velasquez S.L."/>
            <person name="Kruys A."/>
            <person name="Hutchinson M.I."/>
            <person name="Powell A.J."/>
            <person name="Barry K."/>
            <person name="Miller A.N."/>
            <person name="Grigoriev I.V."/>
            <person name="Debuchy R."/>
            <person name="Gladieux P."/>
            <person name="Thoren M.H."/>
            <person name="Johannesson H."/>
        </authorList>
    </citation>
    <scope>NUCLEOTIDE SEQUENCE</scope>
    <source>
        <strain evidence="3">CBS 118394</strain>
    </source>
</reference>
<accession>A0AAE0LYR9</accession>
<feature type="region of interest" description="Disordered" evidence="1">
    <location>
        <begin position="288"/>
        <end position="313"/>
    </location>
</feature>
<reference evidence="3" key="1">
    <citation type="journal article" date="2023" name="Mol. Phylogenet. Evol.">
        <title>Genome-scale phylogeny and comparative genomics of the fungal order Sordariales.</title>
        <authorList>
            <person name="Hensen N."/>
            <person name="Bonometti L."/>
            <person name="Westerberg I."/>
            <person name="Brannstrom I.O."/>
            <person name="Guillou S."/>
            <person name="Cros-Aarteil S."/>
            <person name="Calhoun S."/>
            <person name="Haridas S."/>
            <person name="Kuo A."/>
            <person name="Mondo S."/>
            <person name="Pangilinan J."/>
            <person name="Riley R."/>
            <person name="LaButti K."/>
            <person name="Andreopoulos B."/>
            <person name="Lipzen A."/>
            <person name="Chen C."/>
            <person name="Yan M."/>
            <person name="Daum C."/>
            <person name="Ng V."/>
            <person name="Clum A."/>
            <person name="Steindorff A."/>
            <person name="Ohm R.A."/>
            <person name="Martin F."/>
            <person name="Silar P."/>
            <person name="Natvig D.O."/>
            <person name="Lalanne C."/>
            <person name="Gautier V."/>
            <person name="Ament-Velasquez S.L."/>
            <person name="Kruys A."/>
            <person name="Hutchinson M.I."/>
            <person name="Powell A.J."/>
            <person name="Barry K."/>
            <person name="Miller A.N."/>
            <person name="Grigoriev I.V."/>
            <person name="Debuchy R."/>
            <person name="Gladieux P."/>
            <person name="Hiltunen Thoren M."/>
            <person name="Johannesson H."/>
        </authorList>
    </citation>
    <scope>NUCLEOTIDE SEQUENCE</scope>
    <source>
        <strain evidence="3">CBS 118394</strain>
    </source>
</reference>
<organism evidence="3 4">
    <name type="scientific">Apodospora peruviana</name>
    <dbReference type="NCBI Taxonomy" id="516989"/>
    <lineage>
        <taxon>Eukaryota</taxon>
        <taxon>Fungi</taxon>
        <taxon>Dikarya</taxon>
        <taxon>Ascomycota</taxon>
        <taxon>Pezizomycotina</taxon>
        <taxon>Sordariomycetes</taxon>
        <taxon>Sordariomycetidae</taxon>
        <taxon>Sordariales</taxon>
        <taxon>Lasiosphaeriaceae</taxon>
        <taxon>Apodospora</taxon>
    </lineage>
</organism>
<dbReference type="Proteomes" id="UP001283341">
    <property type="component" value="Unassembled WGS sequence"/>
</dbReference>
<evidence type="ECO:0000256" key="1">
    <source>
        <dbReference type="SAM" id="MobiDB-lite"/>
    </source>
</evidence>
<dbReference type="EMBL" id="JAUEDM010000008">
    <property type="protein sequence ID" value="KAK3312677.1"/>
    <property type="molecule type" value="Genomic_DNA"/>
</dbReference>
<name>A0AAE0LYR9_9PEZI</name>
<evidence type="ECO:0000313" key="3">
    <source>
        <dbReference type="EMBL" id="KAK3312677.1"/>
    </source>
</evidence>
<gene>
    <name evidence="3" type="ORF">B0H66DRAFT_537761</name>
</gene>
<proteinExistence type="predicted"/>
<comment type="caution">
    <text evidence="3">The sequence shown here is derived from an EMBL/GenBank/DDBJ whole genome shotgun (WGS) entry which is preliminary data.</text>
</comment>
<feature type="signal peptide" evidence="2">
    <location>
        <begin position="1"/>
        <end position="20"/>
    </location>
</feature>
<protein>
    <submittedName>
        <fullName evidence="3">Uncharacterized protein</fullName>
    </submittedName>
</protein>
<feature type="chain" id="PRO_5042129472" evidence="2">
    <location>
        <begin position="21"/>
        <end position="409"/>
    </location>
</feature>
<sequence length="409" mass="44872">MKFNTVILGALGVRSGLGIAVPVAPRDEPPAALGTKVQVLEAKYFKELGAKRVKITYGPMLLPGADDATTHGMQGFPDRDVLMPCRECLITGFTTDLQWEDGSTANANKGVWLHHTGLMNLNRTDASCPEWPERINVNGNERSPFDMTVKGTRKAGYYVRKTDQIFLQTEVMNYAQDPRLVYLAMEWEYVEGIPDGFDIVTPVWLDVKGNCLTDLPAPAGPNNMVFNVTMGAAGYSPNFTGELFLIVPHIHDGNTKQEVYIDGKLVCQNVPGYGETEAFVTHEGMYGHEHEHGEEPGHEHGGGEEGHHDHGSDDHILHVSSITQCVNLGKVGPGNKITVASWYNMTEHKPMKDHDGSLEPIMGIAFLHFARPKDEVLKDILAMKGGSVEAFLARVAENDAKEHAQAAPH</sequence>
<evidence type="ECO:0000256" key="2">
    <source>
        <dbReference type="SAM" id="SignalP"/>
    </source>
</evidence>
<evidence type="ECO:0000313" key="4">
    <source>
        <dbReference type="Proteomes" id="UP001283341"/>
    </source>
</evidence>
<keyword evidence="2" id="KW-0732">Signal</keyword>